<protein>
    <submittedName>
        <fullName evidence="4">Jg19100 protein</fullName>
    </submittedName>
</protein>
<dbReference type="Pfam" id="PF20820">
    <property type="entry name" value="Fib-H_N"/>
    <property type="match status" value="1"/>
</dbReference>
<evidence type="ECO:0000256" key="2">
    <source>
        <dbReference type="SAM" id="SignalP"/>
    </source>
</evidence>
<feature type="compositionally biased region" description="Low complexity" evidence="1">
    <location>
        <begin position="118"/>
        <end position="135"/>
    </location>
</feature>
<dbReference type="Gene3D" id="6.20.280.10">
    <property type="match status" value="1"/>
</dbReference>
<evidence type="ECO:0000256" key="1">
    <source>
        <dbReference type="SAM" id="MobiDB-lite"/>
    </source>
</evidence>
<comment type="caution">
    <text evidence="4">The sequence shown here is derived from an EMBL/GenBank/DDBJ whole genome shotgun (WGS) entry which is preliminary data.</text>
</comment>
<name>A0A8S4SA53_9NEOP</name>
<organism evidence="4 5">
    <name type="scientific">Pararge aegeria aegeria</name>
    <dbReference type="NCBI Taxonomy" id="348720"/>
    <lineage>
        <taxon>Eukaryota</taxon>
        <taxon>Metazoa</taxon>
        <taxon>Ecdysozoa</taxon>
        <taxon>Arthropoda</taxon>
        <taxon>Hexapoda</taxon>
        <taxon>Insecta</taxon>
        <taxon>Pterygota</taxon>
        <taxon>Neoptera</taxon>
        <taxon>Endopterygota</taxon>
        <taxon>Lepidoptera</taxon>
        <taxon>Glossata</taxon>
        <taxon>Ditrysia</taxon>
        <taxon>Papilionoidea</taxon>
        <taxon>Nymphalidae</taxon>
        <taxon>Satyrinae</taxon>
        <taxon>Satyrini</taxon>
        <taxon>Parargina</taxon>
        <taxon>Pararge</taxon>
    </lineage>
</organism>
<dbReference type="OrthoDB" id="7491244at2759"/>
<feature type="domain" description="Fibroin heavy chain N-terminal" evidence="3">
    <location>
        <begin position="38"/>
        <end position="105"/>
    </location>
</feature>
<keyword evidence="5" id="KW-1185">Reference proteome</keyword>
<dbReference type="EMBL" id="CAKXAJ010026067">
    <property type="protein sequence ID" value="CAH2253914.1"/>
    <property type="molecule type" value="Genomic_DNA"/>
</dbReference>
<gene>
    <name evidence="4" type="primary">jg19100</name>
    <name evidence="4" type="ORF">PAEG_LOCUS22579</name>
</gene>
<feature type="compositionally biased region" description="Low complexity" evidence="1">
    <location>
        <begin position="462"/>
        <end position="474"/>
    </location>
</feature>
<keyword evidence="2" id="KW-0732">Signal</keyword>
<evidence type="ECO:0000313" key="4">
    <source>
        <dbReference type="EMBL" id="CAH2253914.1"/>
    </source>
</evidence>
<feature type="compositionally biased region" description="Polar residues" evidence="1">
    <location>
        <begin position="108"/>
        <end position="117"/>
    </location>
</feature>
<feature type="region of interest" description="Disordered" evidence="1">
    <location>
        <begin position="108"/>
        <end position="135"/>
    </location>
</feature>
<sequence length="604" mass="62411">MRVEAFVILCCALQYVSSDIIDEEFHNIFKNENKYETKNVSTSDKFDVDKNTGQRVEKMTLYKEYEDKTDSSNDAEDGDIKIIKFIIKNEHGHKRIFEEDTIIKNLQKSTESTESNASTGDSSTTGSSENISSSRLLESSSAATASAVAANIVSTGVPQNEPSVIIINEDISNLDNTDYIPAYESDSSAVATASSAANLNANDFDNGLRNGGVAASAGSAASTSAGNGVSGFGPGNQRAVASANSAAQSSANDFGNGLRNGGAAASAGSAASTGAGNGLTGYGLGNQGAGQLNAGSGFLGQANGGSAASAGSAASTSAGNGVSGFGPGNQRAVASATSVAQSNDYDHGVLPAYESLSSSKTSSATSASNAYNYRHFYGPQRKQHIVFETNFMPGYSALSDTGYERSEYGSSIPAASGTTTYADNGVPGFNRGNQGAEASSTSLAVINGDSTRQEYSDGNIGSETSTSAVSTAASYGPVNKGSADSDLEYYGLNNNLQQNVILSTSETRTAAVTPDAVTLNYNTPSTSLNGYGPQVITPYGYQRPQSFITVTKEGDSGSAASLSSSAPVFIASDQGRKRVRQTCRLRRSQYAVRIGRKGQPCMTC</sequence>
<proteinExistence type="predicted"/>
<accession>A0A8S4SA53</accession>
<feature type="chain" id="PRO_5035800688" evidence="2">
    <location>
        <begin position="19"/>
        <end position="604"/>
    </location>
</feature>
<reference evidence="4" key="1">
    <citation type="submission" date="2022-03" db="EMBL/GenBank/DDBJ databases">
        <authorList>
            <person name="Lindestad O."/>
        </authorList>
    </citation>
    <scope>NUCLEOTIDE SEQUENCE</scope>
</reference>
<dbReference type="InterPro" id="IPR049375">
    <property type="entry name" value="Fib-H_N"/>
</dbReference>
<dbReference type="InterPro" id="IPR049376">
    <property type="entry name" value="Fib-H_N_sf"/>
</dbReference>
<evidence type="ECO:0000259" key="3">
    <source>
        <dbReference type="Pfam" id="PF20820"/>
    </source>
</evidence>
<dbReference type="Proteomes" id="UP000838756">
    <property type="component" value="Unassembled WGS sequence"/>
</dbReference>
<feature type="region of interest" description="Disordered" evidence="1">
    <location>
        <begin position="415"/>
        <end position="437"/>
    </location>
</feature>
<feature type="signal peptide" evidence="2">
    <location>
        <begin position="1"/>
        <end position="18"/>
    </location>
</feature>
<evidence type="ECO:0000313" key="5">
    <source>
        <dbReference type="Proteomes" id="UP000838756"/>
    </source>
</evidence>
<dbReference type="AlphaFoldDB" id="A0A8S4SA53"/>
<feature type="region of interest" description="Disordered" evidence="1">
    <location>
        <begin position="451"/>
        <end position="477"/>
    </location>
</feature>